<dbReference type="InterPro" id="IPR035948">
    <property type="entry name" value="YwqG-like_sf"/>
</dbReference>
<dbReference type="EMBL" id="ANPE02000067">
    <property type="protein sequence ID" value="EMY35640.1"/>
    <property type="molecule type" value="Genomic_DNA"/>
</dbReference>
<gene>
    <name evidence="1" type="ORF">D477_003058</name>
</gene>
<sequence>MAPATRPAPPINGSSAEITAWLNGPALNAPELSDDIRFSVVLSALNVPAGRQDIDELWDGTAHISWLGGPAVGPLTQWPQRRDGKKLAHVASLHLGEVADVIEDQQRTVWGPGMPDRNDPAQSLPDSGVLEVFHDCEASGYEADDGPSGAWHVRWVQTPDGGIVDAPDDAEPPTDVCQVVIPSASFSLRPPADNMDLPDAAFNRVLDAHDAVHDAWQSFYKAGREKVFMPLSHVYGHGWKGITEISGILNDVLPLQEGDEHVLLLDLEGWTHLEGWFGDAGHLEVWMRRSDLAARAFDKAWCLIRMG</sequence>
<proteinExistence type="predicted"/>
<dbReference type="RefSeq" id="WP_005267148.1">
    <property type="nucleotide sequence ID" value="NZ_ANPE02000067.1"/>
</dbReference>
<dbReference type="Gene3D" id="2.30.320.10">
    <property type="entry name" value="YwqG-like"/>
    <property type="match status" value="1"/>
</dbReference>
<comment type="caution">
    <text evidence="1">The sequence shown here is derived from an EMBL/GenBank/DDBJ whole genome shotgun (WGS) entry which is preliminary data.</text>
</comment>
<dbReference type="OrthoDB" id="4929513at2"/>
<evidence type="ECO:0000313" key="1">
    <source>
        <dbReference type="EMBL" id="EMY35640.1"/>
    </source>
</evidence>
<evidence type="ECO:0008006" key="3">
    <source>
        <dbReference type="Google" id="ProtNLM"/>
    </source>
</evidence>
<organism evidence="1 2">
    <name type="scientific">Arthrobacter crystallopoietes BAB-32</name>
    <dbReference type="NCBI Taxonomy" id="1246476"/>
    <lineage>
        <taxon>Bacteria</taxon>
        <taxon>Bacillati</taxon>
        <taxon>Actinomycetota</taxon>
        <taxon>Actinomycetes</taxon>
        <taxon>Micrococcales</taxon>
        <taxon>Micrococcaceae</taxon>
        <taxon>Crystallibacter</taxon>
    </lineage>
</organism>
<name>N1V2R6_9MICC</name>
<dbReference type="Pfam" id="PF09234">
    <property type="entry name" value="DUF1963"/>
    <property type="match status" value="1"/>
</dbReference>
<reference evidence="1 2" key="1">
    <citation type="journal article" date="2013" name="Genome Announc.">
        <title>Draft Genome Sequence of Arthrobacter crystallopoietes Strain BAB-32, Revealing Genes for Bioremediation.</title>
        <authorList>
            <person name="Joshi M.N."/>
            <person name="Pandit A.S."/>
            <person name="Sharma A."/>
            <person name="Pandya R.V."/>
            <person name="Desai S.M."/>
            <person name="Saxena A.K."/>
            <person name="Bagatharia S.B."/>
        </authorList>
    </citation>
    <scope>NUCLEOTIDE SEQUENCE [LARGE SCALE GENOMIC DNA]</scope>
    <source>
        <strain evidence="1 2">BAB-32</strain>
    </source>
</reference>
<dbReference type="Proteomes" id="UP000010729">
    <property type="component" value="Unassembled WGS sequence"/>
</dbReference>
<keyword evidence="2" id="KW-1185">Reference proteome</keyword>
<dbReference type="SUPFAM" id="SSF103032">
    <property type="entry name" value="Hypothetical protein YwqG"/>
    <property type="match status" value="1"/>
</dbReference>
<protein>
    <recommendedName>
        <fullName evidence="3">DUF1963 domain-containing protein</fullName>
    </recommendedName>
</protein>
<dbReference type="AlphaFoldDB" id="N1V2R6"/>
<accession>N1V2R6</accession>
<dbReference type="InterPro" id="IPR015315">
    <property type="entry name" value="DUF1963"/>
</dbReference>
<evidence type="ECO:0000313" key="2">
    <source>
        <dbReference type="Proteomes" id="UP000010729"/>
    </source>
</evidence>